<reference evidence="5" key="1">
    <citation type="submission" date="2021-01" db="EMBL/GenBank/DDBJ databases">
        <authorList>
            <person name="Corre E."/>
            <person name="Pelletier E."/>
            <person name="Niang G."/>
            <person name="Scheremetjew M."/>
            <person name="Finn R."/>
            <person name="Kale V."/>
            <person name="Holt S."/>
            <person name="Cochrane G."/>
            <person name="Meng A."/>
            <person name="Brown T."/>
            <person name="Cohen L."/>
        </authorList>
    </citation>
    <scope>NUCLEOTIDE SEQUENCE</scope>
    <source>
        <strain evidence="5">CCMP127</strain>
    </source>
</reference>
<dbReference type="Pfam" id="PF00891">
    <property type="entry name" value="Methyltransf_2"/>
    <property type="match status" value="1"/>
</dbReference>
<dbReference type="Gene3D" id="3.40.50.150">
    <property type="entry name" value="Vaccinia Virus protein VP39"/>
    <property type="match status" value="1"/>
</dbReference>
<name>A0A7S3LDF1_9STRA</name>
<gene>
    <name evidence="5" type="ORF">ACOF00016_LOCUS16156</name>
</gene>
<keyword evidence="3" id="KW-0949">S-adenosyl-L-methionine</keyword>
<dbReference type="EMBL" id="HBIM01021706">
    <property type="protein sequence ID" value="CAE0419311.1"/>
    <property type="molecule type" value="Transcribed_RNA"/>
</dbReference>
<evidence type="ECO:0000256" key="2">
    <source>
        <dbReference type="ARBA" id="ARBA00022679"/>
    </source>
</evidence>
<dbReference type="SUPFAM" id="SSF53335">
    <property type="entry name" value="S-adenosyl-L-methionine-dependent methyltransferases"/>
    <property type="match status" value="1"/>
</dbReference>
<proteinExistence type="predicted"/>
<organism evidence="5">
    <name type="scientific">Amphora coffeiformis</name>
    <dbReference type="NCBI Taxonomy" id="265554"/>
    <lineage>
        <taxon>Eukaryota</taxon>
        <taxon>Sar</taxon>
        <taxon>Stramenopiles</taxon>
        <taxon>Ochrophyta</taxon>
        <taxon>Bacillariophyta</taxon>
        <taxon>Bacillariophyceae</taxon>
        <taxon>Bacillariophycidae</taxon>
        <taxon>Thalassiophysales</taxon>
        <taxon>Catenulaceae</taxon>
        <taxon>Amphora</taxon>
    </lineage>
</organism>
<dbReference type="GO" id="GO:0032259">
    <property type="term" value="P:methylation"/>
    <property type="evidence" value="ECO:0007669"/>
    <property type="project" value="UniProtKB-KW"/>
</dbReference>
<dbReference type="PANTHER" id="PTHR43712:SF2">
    <property type="entry name" value="O-METHYLTRANSFERASE CICE"/>
    <property type="match status" value="1"/>
</dbReference>
<evidence type="ECO:0000313" key="5">
    <source>
        <dbReference type="EMBL" id="CAE0419311.1"/>
    </source>
</evidence>
<protein>
    <recommendedName>
        <fullName evidence="4">O-methyltransferase C-terminal domain-containing protein</fullName>
    </recommendedName>
</protein>
<evidence type="ECO:0000259" key="4">
    <source>
        <dbReference type="Pfam" id="PF00891"/>
    </source>
</evidence>
<keyword evidence="1" id="KW-0489">Methyltransferase</keyword>
<evidence type="ECO:0000256" key="1">
    <source>
        <dbReference type="ARBA" id="ARBA00022603"/>
    </source>
</evidence>
<dbReference type="PROSITE" id="PS51683">
    <property type="entry name" value="SAM_OMT_II"/>
    <property type="match status" value="1"/>
</dbReference>
<keyword evidence="2" id="KW-0808">Transferase</keyword>
<dbReference type="PANTHER" id="PTHR43712">
    <property type="entry name" value="PUTATIVE (AFU_ORTHOLOGUE AFUA_4G14580)-RELATED"/>
    <property type="match status" value="1"/>
</dbReference>
<dbReference type="InterPro" id="IPR016461">
    <property type="entry name" value="COMT-like"/>
</dbReference>
<feature type="domain" description="O-methyltransferase C-terminal" evidence="4">
    <location>
        <begin position="53"/>
        <end position="254"/>
    </location>
</feature>
<evidence type="ECO:0000256" key="3">
    <source>
        <dbReference type="ARBA" id="ARBA00022691"/>
    </source>
</evidence>
<dbReference type="InterPro" id="IPR029063">
    <property type="entry name" value="SAM-dependent_MTases_sf"/>
</dbReference>
<dbReference type="AlphaFoldDB" id="A0A7S3LDF1"/>
<accession>A0A7S3LDF1</accession>
<sequence>MRFDHPNSVSGMIGHTVCEGYAAFGNLDKLLGPDAVDRLWDLVFPDYPYEQGGIWKLFHDEPEREEGFGRAMWSLEGLGGKAMAMDAPFNKFDRFIDIGGSLGHFLYKIMLNNPGKEGILLDRPEVIENAKKLWYEDDGMYKDGTQESLTMINGDFFDSSAIPEGRDGDVYFMRYILHDWQEAECLKILRNLHEKMKGKKTTLLIGECAMPNRDTIGQPPAIYKVDMLMLDIFGDAMERTPLQWKDLLEKAGFQLVAIYPTRSLVHFVEAVPMVD</sequence>
<dbReference type="GO" id="GO:0008171">
    <property type="term" value="F:O-methyltransferase activity"/>
    <property type="evidence" value="ECO:0007669"/>
    <property type="project" value="InterPro"/>
</dbReference>
<dbReference type="InterPro" id="IPR001077">
    <property type="entry name" value="COMT_C"/>
</dbReference>